<feature type="transmembrane region" description="Helical" evidence="5">
    <location>
        <begin position="197"/>
        <end position="216"/>
    </location>
</feature>
<evidence type="ECO:0000256" key="1">
    <source>
        <dbReference type="ARBA" id="ARBA00004141"/>
    </source>
</evidence>
<organism evidence="9 10">
    <name type="scientific">Pontoporia blainvillei</name>
    <name type="common">Franciscana</name>
    <name type="synonym">Delphinus blainvillei</name>
    <dbReference type="NCBI Taxonomy" id="48723"/>
    <lineage>
        <taxon>Eukaryota</taxon>
        <taxon>Metazoa</taxon>
        <taxon>Chordata</taxon>
        <taxon>Craniata</taxon>
        <taxon>Vertebrata</taxon>
        <taxon>Euteleostomi</taxon>
        <taxon>Mammalia</taxon>
        <taxon>Eutheria</taxon>
        <taxon>Laurasiatheria</taxon>
        <taxon>Artiodactyla</taxon>
        <taxon>Whippomorpha</taxon>
        <taxon>Cetacea</taxon>
        <taxon>Odontoceti</taxon>
        <taxon>Pontoporiidae</taxon>
        <taxon>Pontoporia</taxon>
    </lineage>
</organism>
<dbReference type="SMART" id="SM00710">
    <property type="entry name" value="PbH1"/>
    <property type="match status" value="2"/>
</dbReference>
<keyword evidence="3 5" id="KW-1133">Transmembrane helix</keyword>
<dbReference type="InterPro" id="IPR012334">
    <property type="entry name" value="Pectin_lyas_fold"/>
</dbReference>
<dbReference type="Pfam" id="PF16414">
    <property type="entry name" value="NPC1_N"/>
    <property type="match status" value="1"/>
</dbReference>
<keyword evidence="10" id="KW-1185">Reference proteome</keyword>
<dbReference type="Proteomes" id="UP001165941">
    <property type="component" value="Unassembled WGS sequence"/>
</dbReference>
<sequence length="471" mass="52115">MYNACRDVEAPSSNEKALGLLCGKEAEACNATNWIEYMFNKDNGQAPFTITPIFSDLPAHEVEPMNNATKGCDESVDEVMGPCSCQDCSIVCGPKPQPPALPVPWRILGLDAMYVIMWSTYMAFLLVFFGAFFAVWCYRKRYFVSEYTPIDGNIAFSVNASDKGGPSCCDSLGAAFEARLQWLFAQWGSFCVRHPGCIVFFSVAFIAACSSGLVFVQVTTDPVDLWSAPGSQARREKEYFDTHFGPFFRTEQLIIQAPLTQPHTFQPYPSGADVPFGPPLAIDILHQGAGIEIYPGSKCTLSDNGIHHCKEGILIKDFLDEHYDIPKITMVNNVIHNNEGYGVVLVKPTIFSDLQENAQDETEENKAFKVQTSGEADVAERVDLEELIECATGKMELYARADLSEQVEGNCEIVNELVAASTQKGQLKKKRLSELGITQADDNLMSQEMFVSILGNQFKWNGKGSFGTFLF</sequence>
<proteinExistence type="predicted"/>
<evidence type="ECO:0000313" key="10">
    <source>
        <dbReference type="Proteomes" id="UP001165941"/>
    </source>
</evidence>
<name>A0ABX0S798_PONBL</name>
<reference evidence="9" key="1">
    <citation type="submission" date="2018-05" db="EMBL/GenBank/DDBJ databases">
        <authorList>
            <person name="Pedro S.L.S."/>
            <person name="Freitas R.C."/>
            <person name="Barreto A.S."/>
            <person name="Lima A.O.S."/>
        </authorList>
    </citation>
    <scope>NUCLEOTIDE SEQUENCE</scope>
    <source>
        <strain evidence="9">BP203</strain>
        <tissue evidence="9">Muscle</tissue>
    </source>
</reference>
<feature type="transmembrane region" description="Helical" evidence="5">
    <location>
        <begin position="112"/>
        <end position="138"/>
    </location>
</feature>
<evidence type="ECO:0000256" key="5">
    <source>
        <dbReference type="SAM" id="Phobius"/>
    </source>
</evidence>
<evidence type="ECO:0000259" key="6">
    <source>
        <dbReference type="Pfam" id="PF13229"/>
    </source>
</evidence>
<dbReference type="Pfam" id="PF22314">
    <property type="entry name" value="NPC1_MLD"/>
    <property type="match status" value="1"/>
</dbReference>
<dbReference type="EMBL" id="PGGH01193387">
    <property type="protein sequence ID" value="NIG60528.1"/>
    <property type="molecule type" value="Genomic_DNA"/>
</dbReference>
<keyword evidence="4 5" id="KW-0472">Membrane</keyword>
<comment type="caution">
    <text evidence="9">The sequence shown here is derived from an EMBL/GenBank/DDBJ whole genome shotgun (WGS) entry which is preliminary data.</text>
</comment>
<keyword evidence="2 5" id="KW-0812">Transmembrane</keyword>
<dbReference type="InterPro" id="IPR039448">
    <property type="entry name" value="Beta_helix"/>
</dbReference>
<evidence type="ECO:0000313" key="9">
    <source>
        <dbReference type="EMBL" id="NIG60528.1"/>
    </source>
</evidence>
<feature type="domain" description="NPC1 middle luminal" evidence="8">
    <location>
        <begin position="237"/>
        <end position="287"/>
    </location>
</feature>
<evidence type="ECO:0000259" key="7">
    <source>
        <dbReference type="Pfam" id="PF16414"/>
    </source>
</evidence>
<dbReference type="Gene3D" id="2.160.20.10">
    <property type="entry name" value="Single-stranded right-handed beta-helix, Pectin lyase-like"/>
    <property type="match status" value="1"/>
</dbReference>
<evidence type="ECO:0000256" key="4">
    <source>
        <dbReference type="ARBA" id="ARBA00023136"/>
    </source>
</evidence>
<gene>
    <name evidence="9" type="ORF">BU61_4330</name>
</gene>
<dbReference type="InterPro" id="IPR011050">
    <property type="entry name" value="Pectin_lyase_fold/virulence"/>
</dbReference>
<evidence type="ECO:0000256" key="2">
    <source>
        <dbReference type="ARBA" id="ARBA00022692"/>
    </source>
</evidence>
<evidence type="ECO:0000259" key="8">
    <source>
        <dbReference type="Pfam" id="PF22314"/>
    </source>
</evidence>
<dbReference type="InterPro" id="IPR032190">
    <property type="entry name" value="NPC1_N"/>
</dbReference>
<dbReference type="Pfam" id="PF13229">
    <property type="entry name" value="Beta_helix"/>
    <property type="match status" value="1"/>
</dbReference>
<accession>A0ABX0S798</accession>
<dbReference type="SUPFAM" id="SSF51126">
    <property type="entry name" value="Pectin lyase-like"/>
    <property type="match status" value="1"/>
</dbReference>
<protein>
    <submittedName>
        <fullName evidence="9">Niemann-Pick C1 protein isoform X1</fullName>
    </submittedName>
</protein>
<dbReference type="InterPro" id="IPR006626">
    <property type="entry name" value="PbH1"/>
</dbReference>
<feature type="domain" description="Niemann-Pick C1 N-terminal" evidence="7">
    <location>
        <begin position="1"/>
        <end position="111"/>
    </location>
</feature>
<dbReference type="PANTHER" id="PTHR45727">
    <property type="entry name" value="NPC INTRACELLULAR CHOLESTEROL TRANSPORTER 1"/>
    <property type="match status" value="1"/>
</dbReference>
<dbReference type="InterPro" id="IPR053956">
    <property type="entry name" value="NPC1_MLD"/>
</dbReference>
<comment type="subcellular location">
    <subcellularLocation>
        <location evidence="1">Membrane</location>
        <topology evidence="1">Multi-pass membrane protein</topology>
    </subcellularLocation>
</comment>
<dbReference type="PANTHER" id="PTHR45727:SF2">
    <property type="entry name" value="NPC INTRACELLULAR CHOLESTEROL TRANSPORTER 1"/>
    <property type="match status" value="1"/>
</dbReference>
<evidence type="ECO:0000256" key="3">
    <source>
        <dbReference type="ARBA" id="ARBA00022989"/>
    </source>
</evidence>
<feature type="domain" description="Right handed beta helix" evidence="6">
    <location>
        <begin position="288"/>
        <end position="345"/>
    </location>
</feature>